<reference evidence="2 3" key="1">
    <citation type="submission" date="2019-05" db="EMBL/GenBank/DDBJ databases">
        <title>Another draft genome of Portunus trituberculatus and its Hox gene families provides insights of decapod evolution.</title>
        <authorList>
            <person name="Jeong J.-H."/>
            <person name="Song I."/>
            <person name="Kim S."/>
            <person name="Choi T."/>
            <person name="Kim D."/>
            <person name="Ryu S."/>
            <person name="Kim W."/>
        </authorList>
    </citation>
    <scope>NUCLEOTIDE SEQUENCE [LARGE SCALE GENOMIC DNA]</scope>
    <source>
        <tissue evidence="2">Muscle</tissue>
    </source>
</reference>
<feature type="region of interest" description="Disordered" evidence="1">
    <location>
        <begin position="1"/>
        <end position="29"/>
    </location>
</feature>
<gene>
    <name evidence="2" type="ORF">E2C01_094491</name>
</gene>
<evidence type="ECO:0000313" key="3">
    <source>
        <dbReference type="Proteomes" id="UP000324222"/>
    </source>
</evidence>
<accession>A0A5B7JX04</accession>
<dbReference type="Proteomes" id="UP000324222">
    <property type="component" value="Unassembled WGS sequence"/>
</dbReference>
<dbReference type="EMBL" id="VSRR010116944">
    <property type="protein sequence ID" value="MPC99095.1"/>
    <property type="molecule type" value="Genomic_DNA"/>
</dbReference>
<feature type="region of interest" description="Disordered" evidence="1">
    <location>
        <begin position="44"/>
        <end position="64"/>
    </location>
</feature>
<comment type="caution">
    <text evidence="2">The sequence shown here is derived from an EMBL/GenBank/DDBJ whole genome shotgun (WGS) entry which is preliminary data.</text>
</comment>
<dbReference type="AlphaFoldDB" id="A0A5B7JX04"/>
<protein>
    <submittedName>
        <fullName evidence="2">Uncharacterized protein</fullName>
    </submittedName>
</protein>
<organism evidence="2 3">
    <name type="scientific">Portunus trituberculatus</name>
    <name type="common">Swimming crab</name>
    <name type="synonym">Neptunus trituberculatus</name>
    <dbReference type="NCBI Taxonomy" id="210409"/>
    <lineage>
        <taxon>Eukaryota</taxon>
        <taxon>Metazoa</taxon>
        <taxon>Ecdysozoa</taxon>
        <taxon>Arthropoda</taxon>
        <taxon>Crustacea</taxon>
        <taxon>Multicrustacea</taxon>
        <taxon>Malacostraca</taxon>
        <taxon>Eumalacostraca</taxon>
        <taxon>Eucarida</taxon>
        <taxon>Decapoda</taxon>
        <taxon>Pleocyemata</taxon>
        <taxon>Brachyura</taxon>
        <taxon>Eubrachyura</taxon>
        <taxon>Portunoidea</taxon>
        <taxon>Portunidae</taxon>
        <taxon>Portuninae</taxon>
        <taxon>Portunus</taxon>
    </lineage>
</organism>
<keyword evidence="3" id="KW-1185">Reference proteome</keyword>
<proteinExistence type="predicted"/>
<name>A0A5B7JX04_PORTR</name>
<evidence type="ECO:0000313" key="2">
    <source>
        <dbReference type="EMBL" id="MPC99095.1"/>
    </source>
</evidence>
<sequence>MRRDTSGSSVSKPTLLTSKSTHFNLTQPQRCVSEGGKLEWKWSSTSHNTSFKSPPHRLASMPSL</sequence>
<evidence type="ECO:0000256" key="1">
    <source>
        <dbReference type="SAM" id="MobiDB-lite"/>
    </source>
</evidence>